<dbReference type="RefSeq" id="WP_128124425.1">
    <property type="nucleotide sequence ID" value="NZ_VXKG01000003.1"/>
</dbReference>
<sequence length="115" mass="12715">MTEPLYIDLFITGRDFTLNAGNEPGLCNNRISIGQDVVHAVIESGLTTKLVAERSPTLRADVITQLTLLIESDERIIPGTVSITEETVKKLWVEAETYDFGKVSAGVEYEKQTDD</sequence>
<dbReference type="AlphaFoldDB" id="A0A377N781"/>
<dbReference type="Pfam" id="PF10761">
    <property type="entry name" value="DUF2590"/>
    <property type="match status" value="1"/>
</dbReference>
<name>A0A377N781_9GAMM</name>
<accession>A0A377N781</accession>
<proteinExistence type="predicted"/>
<evidence type="ECO:0000313" key="2">
    <source>
        <dbReference type="Proteomes" id="UP000254304"/>
    </source>
</evidence>
<dbReference type="EMBL" id="UGGO01000001">
    <property type="protein sequence ID" value="STQ42873.1"/>
    <property type="molecule type" value="Genomic_DNA"/>
</dbReference>
<evidence type="ECO:0000313" key="1">
    <source>
        <dbReference type="EMBL" id="STQ42873.1"/>
    </source>
</evidence>
<reference evidence="1 2" key="1">
    <citation type="submission" date="2018-06" db="EMBL/GenBank/DDBJ databases">
        <authorList>
            <consortium name="Pathogen Informatics"/>
            <person name="Doyle S."/>
        </authorList>
    </citation>
    <scope>NUCLEOTIDE SEQUENCE [LARGE SCALE GENOMIC DNA]</scope>
    <source>
        <strain evidence="1 2">NCTC12157</strain>
    </source>
</reference>
<organism evidence="1 2">
    <name type="scientific">Ewingella americana</name>
    <dbReference type="NCBI Taxonomy" id="41202"/>
    <lineage>
        <taxon>Bacteria</taxon>
        <taxon>Pseudomonadati</taxon>
        <taxon>Pseudomonadota</taxon>
        <taxon>Gammaproteobacteria</taxon>
        <taxon>Enterobacterales</taxon>
        <taxon>Yersiniaceae</taxon>
        <taxon>Ewingella</taxon>
    </lineage>
</organism>
<protein>
    <submittedName>
        <fullName evidence="1">Protein of uncharacterized function (DUF2590)</fullName>
    </submittedName>
</protein>
<dbReference type="InterPro" id="IPR019697">
    <property type="entry name" value="Phage_HP1_Orf28"/>
</dbReference>
<dbReference type="Proteomes" id="UP000254304">
    <property type="component" value="Unassembled WGS sequence"/>
</dbReference>
<dbReference type="GeneID" id="78381449"/>
<gene>
    <name evidence="1" type="ORF">NCTC12157_00539</name>
</gene>